<evidence type="ECO:0000313" key="2">
    <source>
        <dbReference type="EMBL" id="AUV83188.1"/>
    </source>
</evidence>
<dbReference type="AlphaFoldDB" id="A0A2I8VMP1"/>
<gene>
    <name evidence="2" type="ORF">C2R22_17330</name>
</gene>
<dbReference type="GeneID" id="35593892"/>
<feature type="compositionally biased region" description="Low complexity" evidence="1">
    <location>
        <begin position="460"/>
        <end position="482"/>
    </location>
</feature>
<organism evidence="2 3">
    <name type="scientific">Salinigranum rubrum</name>
    <dbReference type="NCBI Taxonomy" id="755307"/>
    <lineage>
        <taxon>Archaea</taxon>
        <taxon>Methanobacteriati</taxon>
        <taxon>Methanobacteriota</taxon>
        <taxon>Stenosarchaea group</taxon>
        <taxon>Halobacteria</taxon>
        <taxon>Halobacteriales</taxon>
        <taxon>Haloferacaceae</taxon>
        <taxon>Salinigranum</taxon>
    </lineage>
</organism>
<reference evidence="2 3" key="1">
    <citation type="submission" date="2018-01" db="EMBL/GenBank/DDBJ databases">
        <title>Complete genome sequence of Salinigranum rubrum GX10T, an extremely halophilic archaeon isolated from a marine solar saltern.</title>
        <authorList>
            <person name="Han S."/>
        </authorList>
    </citation>
    <scope>NUCLEOTIDE SEQUENCE [LARGE SCALE GENOMIC DNA]</scope>
    <source>
        <strain evidence="2 3">GX10</strain>
    </source>
</reference>
<evidence type="ECO:0000256" key="1">
    <source>
        <dbReference type="SAM" id="MobiDB-lite"/>
    </source>
</evidence>
<dbReference type="OrthoDB" id="242565at2157"/>
<feature type="region of interest" description="Disordered" evidence="1">
    <location>
        <begin position="443"/>
        <end position="505"/>
    </location>
</feature>
<keyword evidence="3" id="KW-1185">Reference proteome</keyword>
<dbReference type="RefSeq" id="WP_103426877.1">
    <property type="nucleotide sequence ID" value="NZ_CP026309.1"/>
</dbReference>
<evidence type="ECO:0000313" key="3">
    <source>
        <dbReference type="Proteomes" id="UP000236584"/>
    </source>
</evidence>
<protein>
    <submittedName>
        <fullName evidence="2">Uncharacterized protein</fullName>
    </submittedName>
</protein>
<feature type="compositionally biased region" description="Low complexity" evidence="1">
    <location>
        <begin position="493"/>
        <end position="505"/>
    </location>
</feature>
<dbReference type="KEGG" id="srub:C2R22_17330"/>
<feature type="compositionally biased region" description="Polar residues" evidence="1">
    <location>
        <begin position="447"/>
        <end position="459"/>
    </location>
</feature>
<feature type="compositionally biased region" description="Low complexity" evidence="1">
    <location>
        <begin position="131"/>
        <end position="144"/>
    </location>
</feature>
<feature type="region of interest" description="Disordered" evidence="1">
    <location>
        <begin position="131"/>
        <end position="156"/>
    </location>
</feature>
<proteinExistence type="predicted"/>
<dbReference type="Proteomes" id="UP000236584">
    <property type="component" value="Chromosome"/>
</dbReference>
<name>A0A2I8VMP1_9EURY</name>
<accession>A0A2I8VMP1</accession>
<feature type="region of interest" description="Disordered" evidence="1">
    <location>
        <begin position="194"/>
        <end position="233"/>
    </location>
</feature>
<sequence length="505" mass="52745">MSTRPTLAALLRTRSRRDVAAFVAALYDARGSTTRVDAGGVVVDGDRYLVVESGHVARLRARVRPRSPSPDVVVAVDPSRADALAGRYGVPVWTPADLDRLARYGLDRTVADRLFHEHLDCAVGDVAPTAHAAAGAPSTPTPRASDGRPRGTGESGLRLPESAVLAALVVAALVAFGAVASPVGGPGISTLAGGGDVESDATGAGAAPDEAGVADEPRPTPDTSTPTPDARRLAPGLAIDGVVDSEALGEAHARAMANRSYTWELTYIEYANDDESGRATELVTVERPTVYASRVTTDGFLSSRGPVAFRSSYADGERLYRPATDGIDSSSIEQRGPVGLQEERASQYYALLLDGEETSVVRTILGDPRLYVVDIRGTSASTVRNYTATAHVAPDGTVVYYAGSYCYVAFRGDETRETCLRLTMQYRNVGGTTVEPPAWYVGEASVGTPTERPSSGNASTPGTETPTATQTRTRTGVPTATEQFDGTGSGKNATAPPTEATATGV</sequence>
<dbReference type="EMBL" id="CP026309">
    <property type="protein sequence ID" value="AUV83188.1"/>
    <property type="molecule type" value="Genomic_DNA"/>
</dbReference>